<reference evidence="3" key="1">
    <citation type="submission" date="2016-11" db="EMBL/GenBank/DDBJ databases">
        <title>Cloning and characterization of ragulator complex protein LAMTOR2 mRNA in golden apple snail (Pomacea canaliculata).</title>
        <authorList>
            <person name="Yang Y."/>
            <person name="Hu Y."/>
            <person name="Mu X."/>
            <person name="Song H."/>
        </authorList>
    </citation>
    <scope>NUCLEOTIDE SEQUENCE</scope>
</reference>
<dbReference type="PANTHER" id="PTHR13323">
    <property type="entry name" value="LATE ENDOSOMAL/LYSOSOMAL MP1 INTERACTING PROTEIN"/>
    <property type="match status" value="1"/>
</dbReference>
<dbReference type="Proteomes" id="UP000245119">
    <property type="component" value="Linkage Group LG1"/>
</dbReference>
<dbReference type="InterPro" id="IPR037587">
    <property type="entry name" value="LAMTOR2-like"/>
</dbReference>
<dbReference type="InterPro" id="IPR004942">
    <property type="entry name" value="Roadblock/LAMTOR2_dom"/>
</dbReference>
<evidence type="ECO:0000313" key="4">
    <source>
        <dbReference type="EMBL" id="PVD38811.1"/>
    </source>
</evidence>
<dbReference type="GO" id="GO:0005085">
    <property type="term" value="F:guanyl-nucleotide exchange factor activity"/>
    <property type="evidence" value="ECO:0007669"/>
    <property type="project" value="InterPro"/>
</dbReference>
<dbReference type="OMA" id="WAAYEKN"/>
<dbReference type="GO" id="GO:0005737">
    <property type="term" value="C:cytoplasm"/>
    <property type="evidence" value="ECO:0007669"/>
    <property type="project" value="UniProtKB-ARBA"/>
</dbReference>
<dbReference type="SMART" id="SM00960">
    <property type="entry name" value="Robl_LC7"/>
    <property type="match status" value="1"/>
</dbReference>
<dbReference type="GO" id="GO:0032008">
    <property type="term" value="P:positive regulation of TOR signaling"/>
    <property type="evidence" value="ECO:0007669"/>
    <property type="project" value="InterPro"/>
</dbReference>
<dbReference type="OrthoDB" id="271745at2759"/>
<evidence type="ECO:0000313" key="5">
    <source>
        <dbReference type="Proteomes" id="UP000245119"/>
    </source>
</evidence>
<protein>
    <submittedName>
        <fullName evidence="3">Regulator complex protein LAMTOR2</fullName>
    </submittedName>
</protein>
<sequence>MLKPKALTQVLSQANTGGVNNTLLLNNEGALLAYSGFGDRDASVTAAIASNIWTAYMRSGHQVFDNSKLDCILLDCKDGKVAITKVANLLLCICSKESVGFGMLKAKVEALAEYLEGPLSQVAAS</sequence>
<dbReference type="Gene3D" id="3.30.450.30">
    <property type="entry name" value="Dynein light chain 2a, cytoplasmic"/>
    <property type="match status" value="1"/>
</dbReference>
<dbReference type="GO" id="GO:0060090">
    <property type="term" value="F:molecular adaptor activity"/>
    <property type="evidence" value="ECO:0007669"/>
    <property type="project" value="InterPro"/>
</dbReference>
<comment type="similarity">
    <text evidence="1">Belongs to the GAMAD family.</text>
</comment>
<reference evidence="4 5" key="2">
    <citation type="submission" date="2018-04" db="EMBL/GenBank/DDBJ databases">
        <title>The genome of golden apple snail Pomacea canaliculata provides insight into stress tolerance and invasive adaptation.</title>
        <authorList>
            <person name="Liu C."/>
            <person name="Liu B."/>
            <person name="Ren Y."/>
            <person name="Zhang Y."/>
            <person name="Wang H."/>
            <person name="Li S."/>
            <person name="Jiang F."/>
            <person name="Yin L."/>
            <person name="Zhang G."/>
            <person name="Qian W."/>
            <person name="Fan W."/>
        </authorList>
    </citation>
    <scope>NUCLEOTIDE SEQUENCE [LARGE SCALE GENOMIC DNA]</scope>
    <source>
        <strain evidence="4">SZHN2017</strain>
        <tissue evidence="4">Muscle</tissue>
    </source>
</reference>
<organism evidence="3">
    <name type="scientific">Pomacea canaliculata</name>
    <name type="common">Golden apple snail</name>
    <dbReference type="NCBI Taxonomy" id="400727"/>
    <lineage>
        <taxon>Eukaryota</taxon>
        <taxon>Metazoa</taxon>
        <taxon>Spiralia</taxon>
        <taxon>Lophotrochozoa</taxon>
        <taxon>Mollusca</taxon>
        <taxon>Gastropoda</taxon>
        <taxon>Caenogastropoda</taxon>
        <taxon>Architaenioglossa</taxon>
        <taxon>Ampullarioidea</taxon>
        <taxon>Ampullariidae</taxon>
        <taxon>Pomacea</taxon>
    </lineage>
</organism>
<dbReference type="FunFam" id="3.30.450.30:FF:000004">
    <property type="entry name" value="ragulator complex protein LAMTOR2"/>
    <property type="match status" value="1"/>
</dbReference>
<dbReference type="Pfam" id="PF03259">
    <property type="entry name" value="Robl_LC7"/>
    <property type="match status" value="1"/>
</dbReference>
<evidence type="ECO:0000259" key="2">
    <source>
        <dbReference type="SMART" id="SM00960"/>
    </source>
</evidence>
<dbReference type="STRING" id="400727.A0A290WFS3"/>
<dbReference type="AlphaFoldDB" id="A0A290WFS3"/>
<dbReference type="SUPFAM" id="SSF103196">
    <property type="entry name" value="Roadblock/LC7 domain"/>
    <property type="match status" value="1"/>
</dbReference>
<dbReference type="EMBL" id="KY189275">
    <property type="protein sequence ID" value="ATD50329.1"/>
    <property type="molecule type" value="mRNA"/>
</dbReference>
<evidence type="ECO:0000256" key="1">
    <source>
        <dbReference type="ARBA" id="ARBA00007191"/>
    </source>
</evidence>
<gene>
    <name evidence="3" type="primary">LAMTOR2</name>
    <name evidence="4" type="ORF">C0Q70_01434</name>
</gene>
<keyword evidence="5" id="KW-1185">Reference proteome</keyword>
<accession>A0A290WFS3</accession>
<dbReference type="EMBL" id="PZQS01000001">
    <property type="protein sequence ID" value="PVD38811.1"/>
    <property type="molecule type" value="Genomic_DNA"/>
</dbReference>
<evidence type="ECO:0000313" key="3">
    <source>
        <dbReference type="EMBL" id="ATD50329.1"/>
    </source>
</evidence>
<proteinExistence type="evidence at transcript level"/>
<name>A0A290WFS3_POMCA</name>
<feature type="domain" description="Roadblock/LAMTOR2" evidence="2">
    <location>
        <begin position="7"/>
        <end position="95"/>
    </location>
</feature>